<keyword evidence="3 4" id="KW-0732">Signal</keyword>
<dbReference type="InterPro" id="IPR002701">
    <property type="entry name" value="CM_II_prokaryot"/>
</dbReference>
<dbReference type="InterPro" id="IPR036263">
    <property type="entry name" value="Chorismate_II_sf"/>
</dbReference>
<dbReference type="Gene3D" id="1.20.59.10">
    <property type="entry name" value="Chorismate mutase"/>
    <property type="match status" value="1"/>
</dbReference>
<evidence type="ECO:0000313" key="7">
    <source>
        <dbReference type="Proteomes" id="UP000032568"/>
    </source>
</evidence>
<dbReference type="AlphaFoldDB" id="A0AAF0C5U8"/>
<proteinExistence type="inferred from homology"/>
<dbReference type="InterPro" id="IPR008240">
    <property type="entry name" value="Chorismate_mutase_periplasmic"/>
</dbReference>
<evidence type="ECO:0000256" key="3">
    <source>
        <dbReference type="ARBA" id="ARBA00022729"/>
    </source>
</evidence>
<dbReference type="SMART" id="SM00062">
    <property type="entry name" value="PBPb"/>
    <property type="match status" value="1"/>
</dbReference>
<accession>A0AAF0C5U8</accession>
<organism evidence="6 7">
    <name type="scientific">Thalassomonas actiniarum</name>
    <dbReference type="NCBI Taxonomy" id="485447"/>
    <lineage>
        <taxon>Bacteria</taxon>
        <taxon>Pseudomonadati</taxon>
        <taxon>Pseudomonadota</taxon>
        <taxon>Gammaproteobacteria</taxon>
        <taxon>Alteromonadales</taxon>
        <taxon>Colwelliaceae</taxon>
        <taxon>Thalassomonas</taxon>
    </lineage>
</organism>
<dbReference type="GO" id="GO:0046417">
    <property type="term" value="P:chorismate metabolic process"/>
    <property type="evidence" value="ECO:0007669"/>
    <property type="project" value="InterPro"/>
</dbReference>
<evidence type="ECO:0000313" key="6">
    <source>
        <dbReference type="EMBL" id="WDE01516.1"/>
    </source>
</evidence>
<dbReference type="SMART" id="SM00830">
    <property type="entry name" value="CM_2"/>
    <property type="match status" value="1"/>
</dbReference>
<dbReference type="GO" id="GO:0004106">
    <property type="term" value="F:chorismate mutase activity"/>
    <property type="evidence" value="ECO:0007669"/>
    <property type="project" value="UniProtKB-EC"/>
</dbReference>
<dbReference type="InterPro" id="IPR036979">
    <property type="entry name" value="CM_dom_sf"/>
</dbReference>
<dbReference type="InterPro" id="IPR001638">
    <property type="entry name" value="Solute-binding_3/MltF_N"/>
</dbReference>
<evidence type="ECO:0000256" key="4">
    <source>
        <dbReference type="SAM" id="SignalP"/>
    </source>
</evidence>
<feature type="chain" id="PRO_5042256162" description="chorismate mutase" evidence="4">
    <location>
        <begin position="25"/>
        <end position="420"/>
    </location>
</feature>
<dbReference type="NCBIfam" id="TIGR01806">
    <property type="entry name" value="CM_mono2"/>
    <property type="match status" value="1"/>
</dbReference>
<dbReference type="PANTHER" id="PTHR35936:SF19">
    <property type="entry name" value="AMINO-ACID-BINDING PROTEIN YXEM-RELATED"/>
    <property type="match status" value="1"/>
</dbReference>
<comment type="similarity">
    <text evidence="1">Belongs to the bacterial solute-binding protein 3 family.</text>
</comment>
<evidence type="ECO:0000256" key="1">
    <source>
        <dbReference type="ARBA" id="ARBA00010333"/>
    </source>
</evidence>
<protein>
    <recommendedName>
        <fullName evidence="2">chorismate mutase</fullName>
        <ecNumber evidence="2">5.4.99.5</ecNumber>
    </recommendedName>
</protein>
<dbReference type="Gene3D" id="3.40.190.10">
    <property type="entry name" value="Periplasmic binding protein-like II"/>
    <property type="match status" value="2"/>
</dbReference>
<reference evidence="6 7" key="2">
    <citation type="journal article" date="2022" name="Mar. Drugs">
        <title>Bioassay-Guided Fractionation Leads to the Detection of Cholic Acid Generated by the Rare Thalassomonas sp.</title>
        <authorList>
            <person name="Pheiffer F."/>
            <person name="Schneider Y.K."/>
            <person name="Hansen E.H."/>
            <person name="Andersen J.H."/>
            <person name="Isaksson J."/>
            <person name="Busche T."/>
            <person name="R C."/>
            <person name="Kalinowski J."/>
            <person name="Zyl L.V."/>
            <person name="Trindade M."/>
        </authorList>
    </citation>
    <scope>NUCLEOTIDE SEQUENCE [LARGE SCALE GENOMIC DNA]</scope>
    <source>
        <strain evidence="6 7">A5K-106</strain>
    </source>
</reference>
<sequence length="420" mass="47327">MKLLSKKSYLLLFICFFSPFSAFAQTQANEPGKSYLYQLINSRLGYMQAVALYKWQHQRAIEDSAREQVVIEKSVAKAMEQGLTSEEITPFFQIQITLAKKIQAYYHKRWSGHGVPTQLLLPENAPSLEKIRAELISLGADIITRLAATDSSKASHDFEQFKQVVQHAALDINDKAALFKALSRIKPQPYASRLDRILSEKILYVGTTGDYRPFSFYADNKRAGIDIVLARDLARTLGASAVFLPTSWPGLLADLGTGQYDIMMSGISKKLFRQQLGLFSDSYHSGGKTPISLCRKKHQYNSLEKIDHPQTRLIVNKGGTNQRFVNQHIKQAQVLVHGDNTTVFEQILAGRADVMITDKIEVAVQAKNHPQLCGTMNGTLSYSAKAFLLGRDLIWLEYVDTWLEQVKNDGTLKQVFEQYL</sequence>
<dbReference type="PANTHER" id="PTHR35936">
    <property type="entry name" value="MEMBRANE-BOUND LYTIC MUREIN TRANSGLYCOSYLASE F"/>
    <property type="match status" value="1"/>
</dbReference>
<evidence type="ECO:0000259" key="5">
    <source>
        <dbReference type="PROSITE" id="PS51168"/>
    </source>
</evidence>
<dbReference type="SUPFAM" id="SSF53850">
    <property type="entry name" value="Periplasmic binding protein-like II"/>
    <property type="match status" value="1"/>
</dbReference>
<evidence type="ECO:0000256" key="2">
    <source>
        <dbReference type="ARBA" id="ARBA00012404"/>
    </source>
</evidence>
<feature type="signal peptide" evidence="4">
    <location>
        <begin position="1"/>
        <end position="24"/>
    </location>
</feature>
<reference evidence="6 7" key="1">
    <citation type="journal article" date="2015" name="Genome Announc.">
        <title>Draft Genome Sequences of Marine Isolates of Thalassomonas viridans and Thalassomonas actiniarum.</title>
        <authorList>
            <person name="Olonade I."/>
            <person name="van Zyl L.J."/>
            <person name="Trindade M."/>
        </authorList>
    </citation>
    <scope>NUCLEOTIDE SEQUENCE [LARGE SCALE GENOMIC DNA]</scope>
    <source>
        <strain evidence="6 7">A5K-106</strain>
    </source>
</reference>
<gene>
    <name evidence="6" type="primary">aroQ</name>
    <name evidence="6" type="ORF">SG35_013385</name>
</gene>
<feature type="domain" description="Chorismate mutase" evidence="5">
    <location>
        <begin position="15"/>
        <end position="107"/>
    </location>
</feature>
<dbReference type="RefSeq" id="WP_160298287.1">
    <property type="nucleotide sequence ID" value="NZ_CP059735.1"/>
</dbReference>
<dbReference type="Pfam" id="PF00497">
    <property type="entry name" value="SBP_bac_3"/>
    <property type="match status" value="1"/>
</dbReference>
<dbReference type="KEGG" id="tact:SG35_013385"/>
<dbReference type="EC" id="5.4.99.5" evidence="2"/>
<dbReference type="SUPFAM" id="SSF48600">
    <property type="entry name" value="Chorismate mutase II"/>
    <property type="match status" value="1"/>
</dbReference>
<keyword evidence="7" id="KW-1185">Reference proteome</keyword>
<keyword evidence="6" id="KW-0413">Isomerase</keyword>
<dbReference type="Proteomes" id="UP000032568">
    <property type="component" value="Chromosome"/>
</dbReference>
<dbReference type="PROSITE" id="PS51168">
    <property type="entry name" value="CHORISMATE_MUT_2"/>
    <property type="match status" value="1"/>
</dbReference>
<name>A0AAF0C5U8_9GAMM</name>
<dbReference type="EMBL" id="CP059735">
    <property type="protein sequence ID" value="WDE01516.1"/>
    <property type="molecule type" value="Genomic_DNA"/>
</dbReference>
<dbReference type="Pfam" id="PF01817">
    <property type="entry name" value="CM_2"/>
    <property type="match status" value="1"/>
</dbReference>